<sequence>MKAILKTNIIITQKGLSKQSFSEIPSGYVHIAYMALKSISLWNSQKIEIVCASDPVELLTLFFSKSHFCCRYIITQKKPQQDAEASTTTAMVSLLQCEGR</sequence>
<reference evidence="1" key="1">
    <citation type="journal article" date="2021" name="Proc. Natl. Acad. Sci. U.S.A.">
        <title>A Catalog of Tens of Thousands of Viruses from Human Metagenomes Reveals Hidden Associations with Chronic Diseases.</title>
        <authorList>
            <person name="Tisza M.J."/>
            <person name="Buck C.B."/>
        </authorList>
    </citation>
    <scope>NUCLEOTIDE SEQUENCE</scope>
    <source>
        <strain evidence="1">CtnmH5</strain>
    </source>
</reference>
<name>A0A8S5TWC7_9CAUD</name>
<organism evidence="1">
    <name type="scientific">Siphoviridae sp. ctnmH5</name>
    <dbReference type="NCBI Taxonomy" id="2825665"/>
    <lineage>
        <taxon>Viruses</taxon>
        <taxon>Duplodnaviria</taxon>
        <taxon>Heunggongvirae</taxon>
        <taxon>Uroviricota</taxon>
        <taxon>Caudoviricetes</taxon>
    </lineage>
</organism>
<accession>A0A8S5TWC7</accession>
<evidence type="ECO:0000313" key="1">
    <source>
        <dbReference type="EMBL" id="DAF86508.1"/>
    </source>
</evidence>
<proteinExistence type="predicted"/>
<protein>
    <submittedName>
        <fullName evidence="1">Uncharacterized protein</fullName>
    </submittedName>
</protein>
<dbReference type="EMBL" id="BK015946">
    <property type="protein sequence ID" value="DAF86508.1"/>
    <property type="molecule type" value="Genomic_DNA"/>
</dbReference>